<evidence type="ECO:0000313" key="4">
    <source>
        <dbReference type="Proteomes" id="UP000346198"/>
    </source>
</evidence>
<evidence type="ECO:0000313" key="3">
    <source>
        <dbReference type="EMBL" id="VGO20371.1"/>
    </source>
</evidence>
<reference evidence="3 4" key="1">
    <citation type="submission" date="2019-04" db="EMBL/GenBank/DDBJ databases">
        <authorList>
            <person name="Van Vliet M D."/>
        </authorList>
    </citation>
    <scope>NUCLEOTIDE SEQUENCE [LARGE SCALE GENOMIC DNA]</scope>
    <source>
        <strain evidence="3 4">F21</strain>
    </source>
</reference>
<protein>
    <recommendedName>
        <fullName evidence="2">Peptidase S1 domain-containing protein</fullName>
    </recommendedName>
</protein>
<feature type="signal peptide" evidence="1">
    <location>
        <begin position="1"/>
        <end position="21"/>
    </location>
</feature>
<keyword evidence="1" id="KW-0732">Signal</keyword>
<accession>A0A6C2ULZ7</accession>
<organism evidence="3 4">
    <name type="scientific">Pontiella sulfatireligans</name>
    <dbReference type="NCBI Taxonomy" id="2750658"/>
    <lineage>
        <taxon>Bacteria</taxon>
        <taxon>Pseudomonadati</taxon>
        <taxon>Kiritimatiellota</taxon>
        <taxon>Kiritimatiellia</taxon>
        <taxon>Kiritimatiellales</taxon>
        <taxon>Pontiellaceae</taxon>
        <taxon>Pontiella</taxon>
    </lineage>
</organism>
<keyword evidence="4" id="KW-1185">Reference proteome</keyword>
<evidence type="ECO:0000256" key="1">
    <source>
        <dbReference type="SAM" id="SignalP"/>
    </source>
</evidence>
<dbReference type="EMBL" id="CAAHFH010000001">
    <property type="protein sequence ID" value="VGO20371.1"/>
    <property type="molecule type" value="Genomic_DNA"/>
</dbReference>
<dbReference type="InterPro" id="IPR009003">
    <property type="entry name" value="Peptidase_S1_PA"/>
</dbReference>
<dbReference type="GO" id="GO:0006508">
    <property type="term" value="P:proteolysis"/>
    <property type="evidence" value="ECO:0007669"/>
    <property type="project" value="InterPro"/>
</dbReference>
<dbReference type="GO" id="GO:0004252">
    <property type="term" value="F:serine-type endopeptidase activity"/>
    <property type="evidence" value="ECO:0007669"/>
    <property type="project" value="InterPro"/>
</dbReference>
<dbReference type="InterPro" id="IPR001254">
    <property type="entry name" value="Trypsin_dom"/>
</dbReference>
<feature type="chain" id="PRO_5025554233" description="Peptidase S1 domain-containing protein" evidence="1">
    <location>
        <begin position="22"/>
        <end position="375"/>
    </location>
</feature>
<dbReference type="SUPFAM" id="SSF50494">
    <property type="entry name" value="Trypsin-like serine proteases"/>
    <property type="match status" value="1"/>
</dbReference>
<name>A0A6C2ULZ7_9BACT</name>
<dbReference type="AlphaFoldDB" id="A0A6C2ULZ7"/>
<feature type="domain" description="Peptidase S1" evidence="2">
    <location>
        <begin position="14"/>
        <end position="257"/>
    </location>
</feature>
<evidence type="ECO:0000259" key="2">
    <source>
        <dbReference type="PROSITE" id="PS50240"/>
    </source>
</evidence>
<dbReference type="InterPro" id="IPR043504">
    <property type="entry name" value="Peptidase_S1_PA_chymotrypsin"/>
</dbReference>
<dbReference type="Proteomes" id="UP000346198">
    <property type="component" value="Unassembled WGS sequence"/>
</dbReference>
<sequence>MRSAFAILSILILMSAGRAHAIAVADESAATNSPTGYGYSLDWDYIYQYQGASSVAVDHYWILTAAHVADDGRSTTNLTINGELYRQQEIVFHPTADLALVRYDKPFPGYYALHAGEISTTVGSGKNKVTTYNPLIMAGYGYPGVVTATTFTQSGSTGTKRWGTNKGSGSTSTVPADIGGGVIKSTICFPTTFDLSGTAFEAGANIYDSGGPVFIEVASEWELTGINLYREGATSPYTGNSAAMIHDYLDWITNSIPDYDTDMDGLPDWWEAQYGPLSAGDDADKDGFTNYEEWLADSVPNDSNSFLRVTNYSTPTNVTFSSSTNRKYQIEFRTNLVEGVWEEEGGWFAGSAPQTSAPVSTPTSNRFYRVRANLP</sequence>
<dbReference type="RefSeq" id="WP_136061795.1">
    <property type="nucleotide sequence ID" value="NZ_CAAHFH010000001.1"/>
</dbReference>
<proteinExistence type="predicted"/>
<dbReference type="Pfam" id="PF00089">
    <property type="entry name" value="Trypsin"/>
    <property type="match status" value="1"/>
</dbReference>
<dbReference type="PROSITE" id="PS50240">
    <property type="entry name" value="TRYPSIN_DOM"/>
    <property type="match status" value="1"/>
</dbReference>
<gene>
    <name evidence="3" type="ORF">SCARR_02434</name>
</gene>
<dbReference type="Gene3D" id="2.40.10.10">
    <property type="entry name" value="Trypsin-like serine proteases"/>
    <property type="match status" value="1"/>
</dbReference>